<protein>
    <submittedName>
        <fullName evidence="1">Uncharacterized protein</fullName>
    </submittedName>
</protein>
<evidence type="ECO:0000313" key="1">
    <source>
        <dbReference type="EMBL" id="AFD25353.1"/>
    </source>
</evidence>
<dbReference type="PATRIC" id="fig|745776.4.peg.1467"/>
<dbReference type="HOGENOM" id="CLU_2952774_0_0_0"/>
<proteinExistence type="predicted"/>
<reference evidence="1 2" key="1">
    <citation type="journal article" date="2012" name="PLoS ONE">
        <title>Genome sequence and transcriptome analysis of the radioresistant bacterium Deinococcus gobiensis: insights into the extreme environmental adaptations.</title>
        <authorList>
            <person name="Yuan M."/>
            <person name="Chen M."/>
            <person name="Zhang W."/>
            <person name="Lu W."/>
            <person name="Wang J."/>
            <person name="Yang M."/>
            <person name="Zhao P."/>
            <person name="Tang R."/>
            <person name="Li X."/>
            <person name="Hao Y."/>
            <person name="Zhou Z."/>
            <person name="Zhan Y."/>
            <person name="Yu H."/>
            <person name="Teng C."/>
            <person name="Yan Y."/>
            <person name="Ping S."/>
            <person name="Wang Y."/>
            <person name="Lin M."/>
        </authorList>
    </citation>
    <scope>NUCLEOTIDE SEQUENCE [LARGE SCALE GENOMIC DNA]</scope>
    <source>
        <strain evidence="1 2">I-0</strain>
    </source>
</reference>
<organism evidence="1 2">
    <name type="scientific">Deinococcus gobiensis (strain DSM 21396 / JCM 16679 / CGMCC 1.7299 / I-0)</name>
    <dbReference type="NCBI Taxonomy" id="745776"/>
    <lineage>
        <taxon>Bacteria</taxon>
        <taxon>Thermotogati</taxon>
        <taxon>Deinococcota</taxon>
        <taxon>Deinococci</taxon>
        <taxon>Deinococcales</taxon>
        <taxon>Deinococcaceae</taxon>
        <taxon>Deinococcus</taxon>
    </lineage>
</organism>
<sequence length="59" mass="6250">MANQRLIEEKITGGASPSGSSRFQVFTFSEGGSVTVQRTWSSDSNGRKLGGVTVQIACQ</sequence>
<accession>H8GTM5</accession>
<dbReference type="Proteomes" id="UP000007575">
    <property type="component" value="Chromosome"/>
</dbReference>
<dbReference type="EMBL" id="CP002191">
    <property type="protein sequence ID" value="AFD25353.1"/>
    <property type="molecule type" value="Genomic_DNA"/>
</dbReference>
<name>H8GTM5_DEIGI</name>
<evidence type="ECO:0000313" key="2">
    <source>
        <dbReference type="Proteomes" id="UP000007575"/>
    </source>
</evidence>
<keyword evidence="2" id="KW-1185">Reference proteome</keyword>
<dbReference type="KEGG" id="dgo:DGo_CA1426"/>
<dbReference type="AlphaFoldDB" id="H8GTM5"/>
<gene>
    <name evidence="1" type="ordered locus">DGo_CA1426</name>
</gene>